<evidence type="ECO:0000256" key="12">
    <source>
        <dbReference type="SAM" id="Phobius"/>
    </source>
</evidence>
<dbReference type="InterPro" id="IPR027359">
    <property type="entry name" value="Volt_channel_dom_sf"/>
</dbReference>
<dbReference type="Proteomes" id="UP001519307">
    <property type="component" value="Unassembled WGS sequence"/>
</dbReference>
<evidence type="ECO:0000259" key="13">
    <source>
        <dbReference type="Pfam" id="PF00520"/>
    </source>
</evidence>
<keyword evidence="5" id="KW-0631">Potassium channel</keyword>
<keyword evidence="9" id="KW-0406">Ion transport</keyword>
<keyword evidence="7" id="KW-0630">Potassium</keyword>
<feature type="transmembrane region" description="Helical" evidence="12">
    <location>
        <begin position="136"/>
        <end position="157"/>
    </location>
</feature>
<feature type="transmembrane region" description="Helical" evidence="12">
    <location>
        <begin position="12"/>
        <end position="32"/>
    </location>
</feature>
<gene>
    <name evidence="14" type="ORF">J2Z42_000847</name>
</gene>
<dbReference type="Gene3D" id="1.20.120.350">
    <property type="entry name" value="Voltage-gated potassium channels. Chain C"/>
    <property type="match status" value="1"/>
</dbReference>
<evidence type="ECO:0000313" key="14">
    <source>
        <dbReference type="EMBL" id="MBP2032182.1"/>
    </source>
</evidence>
<evidence type="ECO:0000256" key="6">
    <source>
        <dbReference type="ARBA" id="ARBA00022882"/>
    </source>
</evidence>
<evidence type="ECO:0000256" key="4">
    <source>
        <dbReference type="ARBA" id="ARBA00022692"/>
    </source>
</evidence>
<evidence type="ECO:0000256" key="9">
    <source>
        <dbReference type="ARBA" id="ARBA00023065"/>
    </source>
</evidence>
<dbReference type="InterPro" id="IPR028325">
    <property type="entry name" value="VG_K_chnl"/>
</dbReference>
<comment type="caution">
    <text evidence="14">The sequence shown here is derived from an EMBL/GenBank/DDBJ whole genome shotgun (WGS) entry which is preliminary data.</text>
</comment>
<keyword evidence="11 14" id="KW-0407">Ion channel</keyword>
<feature type="domain" description="Ion transport" evidence="13">
    <location>
        <begin position="13"/>
        <end position="213"/>
    </location>
</feature>
<dbReference type="Gene3D" id="1.10.287.70">
    <property type="match status" value="1"/>
</dbReference>
<evidence type="ECO:0000256" key="10">
    <source>
        <dbReference type="ARBA" id="ARBA00023136"/>
    </source>
</evidence>
<evidence type="ECO:0000256" key="2">
    <source>
        <dbReference type="ARBA" id="ARBA00022448"/>
    </source>
</evidence>
<dbReference type="EMBL" id="JAGGLM010000003">
    <property type="protein sequence ID" value="MBP2032182.1"/>
    <property type="molecule type" value="Genomic_DNA"/>
</dbReference>
<evidence type="ECO:0000256" key="1">
    <source>
        <dbReference type="ARBA" id="ARBA00004141"/>
    </source>
</evidence>
<proteinExistence type="predicted"/>
<keyword evidence="15" id="KW-1185">Reference proteome</keyword>
<feature type="transmembrane region" description="Helical" evidence="12">
    <location>
        <begin position="191"/>
        <end position="216"/>
    </location>
</feature>
<evidence type="ECO:0000256" key="3">
    <source>
        <dbReference type="ARBA" id="ARBA00022538"/>
    </source>
</evidence>
<protein>
    <submittedName>
        <fullName evidence="14">Voltage-gated potassium channel</fullName>
    </submittedName>
</protein>
<keyword evidence="3" id="KW-0633">Potassium transport</keyword>
<keyword evidence="6" id="KW-0851">Voltage-gated channel</keyword>
<evidence type="ECO:0000313" key="15">
    <source>
        <dbReference type="Proteomes" id="UP001519307"/>
    </source>
</evidence>
<keyword evidence="4 12" id="KW-0812">Transmembrane</keyword>
<evidence type="ECO:0000256" key="5">
    <source>
        <dbReference type="ARBA" id="ARBA00022826"/>
    </source>
</evidence>
<sequence>MITKIQHRNFELIYDVFMSILAFLAIAVLILQSASKPSYMEVHILAYIDDTIWTIFTIDYFTRFVISRDKKTFVKKNIIDLIAIMPFNIIFQSFRIFESVRLFKLIKILNILRSIKALAFFLKFQKYAGKFMKTNNFNYALQATVLIIFIGAIGLHLTEGRSFGDAIWWSFVTTTTVGYGDISPSTTLGRIIASILMITGIGFIGILTSTISSYFIDKKLNNLQGDFKSEVIRGIKKKLDNFDRLSNEDVNNICEVLRALKKKS</sequence>
<reference evidence="14 15" key="1">
    <citation type="submission" date="2021-03" db="EMBL/GenBank/DDBJ databases">
        <title>Genomic Encyclopedia of Type Strains, Phase IV (KMG-IV): sequencing the most valuable type-strain genomes for metagenomic binning, comparative biology and taxonomic classification.</title>
        <authorList>
            <person name="Goeker M."/>
        </authorList>
    </citation>
    <scope>NUCLEOTIDE SEQUENCE [LARGE SCALE GENOMIC DNA]</scope>
    <source>
        <strain evidence="14 15">DSM 28783</strain>
    </source>
</reference>
<name>A0ABS4KQ64_9CLOT</name>
<comment type="subcellular location">
    <subcellularLocation>
        <location evidence="1">Membrane</location>
        <topology evidence="1">Multi-pass membrane protein</topology>
    </subcellularLocation>
</comment>
<dbReference type="PANTHER" id="PTHR11537">
    <property type="entry name" value="VOLTAGE-GATED POTASSIUM CHANNEL"/>
    <property type="match status" value="1"/>
</dbReference>
<dbReference type="PANTHER" id="PTHR11537:SF254">
    <property type="entry name" value="POTASSIUM VOLTAGE-GATED CHANNEL PROTEIN SHAB"/>
    <property type="match status" value="1"/>
</dbReference>
<accession>A0ABS4KQ64</accession>
<evidence type="ECO:0000256" key="7">
    <source>
        <dbReference type="ARBA" id="ARBA00022958"/>
    </source>
</evidence>
<dbReference type="InterPro" id="IPR005821">
    <property type="entry name" value="Ion_trans_dom"/>
</dbReference>
<dbReference type="SUPFAM" id="SSF81324">
    <property type="entry name" value="Voltage-gated potassium channels"/>
    <property type="match status" value="1"/>
</dbReference>
<evidence type="ECO:0000256" key="8">
    <source>
        <dbReference type="ARBA" id="ARBA00022989"/>
    </source>
</evidence>
<dbReference type="RefSeq" id="WP_209701112.1">
    <property type="nucleotide sequence ID" value="NZ_JAGGLM010000003.1"/>
</dbReference>
<keyword evidence="8 12" id="KW-1133">Transmembrane helix</keyword>
<evidence type="ECO:0000256" key="11">
    <source>
        <dbReference type="ARBA" id="ARBA00023303"/>
    </source>
</evidence>
<keyword evidence="10 12" id="KW-0472">Membrane</keyword>
<dbReference type="PRINTS" id="PR00169">
    <property type="entry name" value="KCHANNEL"/>
</dbReference>
<dbReference type="Pfam" id="PF00520">
    <property type="entry name" value="Ion_trans"/>
    <property type="match status" value="1"/>
</dbReference>
<keyword evidence="2" id="KW-0813">Transport</keyword>
<dbReference type="GO" id="GO:0034220">
    <property type="term" value="P:monoatomic ion transmembrane transport"/>
    <property type="evidence" value="ECO:0007669"/>
    <property type="project" value="UniProtKB-KW"/>
</dbReference>
<organism evidence="14 15">
    <name type="scientific">Clostridium algifaecis</name>
    <dbReference type="NCBI Taxonomy" id="1472040"/>
    <lineage>
        <taxon>Bacteria</taxon>
        <taxon>Bacillati</taxon>
        <taxon>Bacillota</taxon>
        <taxon>Clostridia</taxon>
        <taxon>Eubacteriales</taxon>
        <taxon>Clostridiaceae</taxon>
        <taxon>Clostridium</taxon>
    </lineage>
</organism>
<feature type="transmembrane region" description="Helical" evidence="12">
    <location>
        <begin position="44"/>
        <end position="66"/>
    </location>
</feature>